<name>A0A8J3Q7Z8_9ACTN</name>
<feature type="region of interest" description="Disordered" evidence="1">
    <location>
        <begin position="1"/>
        <end position="28"/>
    </location>
</feature>
<keyword evidence="3" id="KW-1185">Reference proteome</keyword>
<evidence type="ECO:0000313" key="3">
    <source>
        <dbReference type="Proteomes" id="UP000612899"/>
    </source>
</evidence>
<evidence type="ECO:0000313" key="2">
    <source>
        <dbReference type="EMBL" id="GIH05823.1"/>
    </source>
</evidence>
<dbReference type="AlphaFoldDB" id="A0A8J3Q7Z8"/>
<reference evidence="2" key="1">
    <citation type="submission" date="2021-01" db="EMBL/GenBank/DDBJ databases">
        <title>Whole genome shotgun sequence of Rhizocola hellebori NBRC 109834.</title>
        <authorList>
            <person name="Komaki H."/>
            <person name="Tamura T."/>
        </authorList>
    </citation>
    <scope>NUCLEOTIDE SEQUENCE</scope>
    <source>
        <strain evidence="2">NBRC 109834</strain>
    </source>
</reference>
<comment type="caution">
    <text evidence="2">The sequence shown here is derived from an EMBL/GenBank/DDBJ whole genome shotgun (WGS) entry which is preliminary data.</text>
</comment>
<sequence>MSTKHLTTGHGSGHRAVAGAPRPRNACPLREAADDDAAYLARCRHHGLTRERASACLGRDVSEAEYAPPTHRP</sequence>
<dbReference type="Proteomes" id="UP000612899">
    <property type="component" value="Unassembled WGS sequence"/>
</dbReference>
<gene>
    <name evidence="2" type="ORF">Rhe02_38900</name>
</gene>
<proteinExistence type="predicted"/>
<organism evidence="2 3">
    <name type="scientific">Rhizocola hellebori</name>
    <dbReference type="NCBI Taxonomy" id="1392758"/>
    <lineage>
        <taxon>Bacteria</taxon>
        <taxon>Bacillati</taxon>
        <taxon>Actinomycetota</taxon>
        <taxon>Actinomycetes</taxon>
        <taxon>Micromonosporales</taxon>
        <taxon>Micromonosporaceae</taxon>
        <taxon>Rhizocola</taxon>
    </lineage>
</organism>
<protein>
    <submittedName>
        <fullName evidence="2">Uncharacterized protein</fullName>
    </submittedName>
</protein>
<dbReference type="EMBL" id="BONY01000022">
    <property type="protein sequence ID" value="GIH05823.1"/>
    <property type="molecule type" value="Genomic_DNA"/>
</dbReference>
<evidence type="ECO:0000256" key="1">
    <source>
        <dbReference type="SAM" id="MobiDB-lite"/>
    </source>
</evidence>
<accession>A0A8J3Q7Z8</accession>